<organism evidence="1">
    <name type="scientific">Notodromas monacha</name>
    <dbReference type="NCBI Taxonomy" id="399045"/>
    <lineage>
        <taxon>Eukaryota</taxon>
        <taxon>Metazoa</taxon>
        <taxon>Ecdysozoa</taxon>
        <taxon>Arthropoda</taxon>
        <taxon>Crustacea</taxon>
        <taxon>Oligostraca</taxon>
        <taxon>Ostracoda</taxon>
        <taxon>Podocopa</taxon>
        <taxon>Podocopida</taxon>
        <taxon>Cypridocopina</taxon>
        <taxon>Cypridoidea</taxon>
        <taxon>Cyprididae</taxon>
        <taxon>Notodromas</taxon>
    </lineage>
</organism>
<proteinExistence type="predicted"/>
<sequence length="194" mass="21472">MDGFHHTVLVLAESNSLRIPGNKQDWPKPKPFLLAVFPNRNETEKISVTAAIFLLHPLLGKTAGREGGHRGFFLRGYIRTVRDSGVGNSRCVIHWHIVGILVAICTAAALHFGGNPGGNRSLLIMATNGRLLLPDTRGPFVRFKHLMHEWTTTSGGLGRRALMRLVQQQDSTALPAGQWNVYMHVTLKADHEKT</sequence>
<dbReference type="Proteomes" id="UP000678499">
    <property type="component" value="Unassembled WGS sequence"/>
</dbReference>
<gene>
    <name evidence="1" type="ORF">NMOB1V02_LOCUS2728</name>
</gene>
<dbReference type="EMBL" id="OA882356">
    <property type="protein sequence ID" value="CAD7274916.1"/>
    <property type="molecule type" value="Genomic_DNA"/>
</dbReference>
<evidence type="ECO:0000313" key="1">
    <source>
        <dbReference type="EMBL" id="CAD7274916.1"/>
    </source>
</evidence>
<accession>A0A7R9GBH4</accession>
<protein>
    <submittedName>
        <fullName evidence="1">Uncharacterized protein</fullName>
    </submittedName>
</protein>
<name>A0A7R9GBH4_9CRUS</name>
<reference evidence="1" key="1">
    <citation type="submission" date="2020-11" db="EMBL/GenBank/DDBJ databases">
        <authorList>
            <person name="Tran Van P."/>
        </authorList>
    </citation>
    <scope>NUCLEOTIDE SEQUENCE</scope>
</reference>
<evidence type="ECO:0000313" key="2">
    <source>
        <dbReference type="Proteomes" id="UP000678499"/>
    </source>
</evidence>
<dbReference type="AlphaFoldDB" id="A0A7R9GBH4"/>
<keyword evidence="2" id="KW-1185">Reference proteome</keyword>
<dbReference type="EMBL" id="CAJPEX010000319">
    <property type="protein sequence ID" value="CAG0915068.1"/>
    <property type="molecule type" value="Genomic_DNA"/>
</dbReference>